<evidence type="ECO:0008006" key="5">
    <source>
        <dbReference type="Google" id="ProtNLM"/>
    </source>
</evidence>
<gene>
    <name evidence="3" type="ORF">FSARC_5472</name>
</gene>
<keyword evidence="2" id="KW-0732">Signal</keyword>
<feature type="chain" id="PRO_5034024555" description="AA1-like domain-containing protein" evidence="2">
    <location>
        <begin position="22"/>
        <end position="260"/>
    </location>
</feature>
<dbReference type="OrthoDB" id="5100331at2759"/>
<comment type="caution">
    <text evidence="3">The sequence shown here is derived from an EMBL/GenBank/DDBJ whole genome shotgun (WGS) entry which is preliminary data.</text>
</comment>
<dbReference type="Proteomes" id="UP000622797">
    <property type="component" value="Unassembled WGS sequence"/>
</dbReference>
<organism evidence="3 4">
    <name type="scientific">Fusarium sarcochroum</name>
    <dbReference type="NCBI Taxonomy" id="1208366"/>
    <lineage>
        <taxon>Eukaryota</taxon>
        <taxon>Fungi</taxon>
        <taxon>Dikarya</taxon>
        <taxon>Ascomycota</taxon>
        <taxon>Pezizomycotina</taxon>
        <taxon>Sordariomycetes</taxon>
        <taxon>Hypocreomycetidae</taxon>
        <taxon>Hypocreales</taxon>
        <taxon>Nectriaceae</taxon>
        <taxon>Fusarium</taxon>
        <taxon>Fusarium lateritium species complex</taxon>
    </lineage>
</organism>
<protein>
    <recommendedName>
        <fullName evidence="5">AA1-like domain-containing protein</fullName>
    </recommendedName>
</protein>
<keyword evidence="4" id="KW-1185">Reference proteome</keyword>
<reference evidence="3" key="1">
    <citation type="journal article" date="2020" name="BMC Genomics">
        <title>Correction to: Identification and distribution of gene clusters required for synthesis of sphingolipid metabolism inhibitors in diverse species of the filamentous fungus Fusarium.</title>
        <authorList>
            <person name="Kim H.S."/>
            <person name="Lohmar J.M."/>
            <person name="Busman M."/>
            <person name="Brown D.W."/>
            <person name="Naumann T.A."/>
            <person name="Divon H.H."/>
            <person name="Lysoe E."/>
            <person name="Uhlig S."/>
            <person name="Proctor R.H."/>
        </authorList>
    </citation>
    <scope>NUCLEOTIDE SEQUENCE</scope>
    <source>
        <strain evidence="3">NRRL 20472</strain>
    </source>
</reference>
<dbReference type="EMBL" id="JABEXW010000264">
    <property type="protein sequence ID" value="KAF4966908.1"/>
    <property type="molecule type" value="Genomic_DNA"/>
</dbReference>
<dbReference type="AlphaFoldDB" id="A0A8H4TZT1"/>
<feature type="compositionally biased region" description="Low complexity" evidence="1">
    <location>
        <begin position="82"/>
        <end position="99"/>
    </location>
</feature>
<feature type="region of interest" description="Disordered" evidence="1">
    <location>
        <begin position="25"/>
        <end position="59"/>
    </location>
</feature>
<sequence>MRVHCLLSLALGLIATDTVVASRCKPHSSDTSSAASLTTSSTSASFTTESVSSEESVSTTESLTLDLSSTFATSLITTASSDSTTAETSSSEPTTTTSTGPFDPISTFNVVARGGPVPNAVLRSTGEQGNILTFNPTYSGTRVLSFSLDHSTSRLRESNGKYMCLIYKQSLSFLSVCGSETAKYKYLTCKTTADLTLSCTGPEGHVYYDDDGEEAVSETGGTVDHFYVGWEGYGYYSHIGGPGVTGGGYQALNFGLQQAD</sequence>
<name>A0A8H4TZT1_9HYPO</name>
<reference evidence="3" key="2">
    <citation type="submission" date="2020-05" db="EMBL/GenBank/DDBJ databases">
        <authorList>
            <person name="Kim H.-S."/>
            <person name="Proctor R.H."/>
            <person name="Brown D.W."/>
        </authorList>
    </citation>
    <scope>NUCLEOTIDE SEQUENCE</scope>
    <source>
        <strain evidence="3">NRRL 20472</strain>
    </source>
</reference>
<accession>A0A8H4TZT1</accession>
<feature type="signal peptide" evidence="2">
    <location>
        <begin position="1"/>
        <end position="21"/>
    </location>
</feature>
<evidence type="ECO:0000313" key="4">
    <source>
        <dbReference type="Proteomes" id="UP000622797"/>
    </source>
</evidence>
<feature type="compositionally biased region" description="Low complexity" evidence="1">
    <location>
        <begin position="29"/>
        <end position="59"/>
    </location>
</feature>
<evidence type="ECO:0000256" key="2">
    <source>
        <dbReference type="SAM" id="SignalP"/>
    </source>
</evidence>
<feature type="region of interest" description="Disordered" evidence="1">
    <location>
        <begin position="82"/>
        <end position="103"/>
    </location>
</feature>
<proteinExistence type="predicted"/>
<evidence type="ECO:0000256" key="1">
    <source>
        <dbReference type="SAM" id="MobiDB-lite"/>
    </source>
</evidence>
<evidence type="ECO:0000313" key="3">
    <source>
        <dbReference type="EMBL" id="KAF4966908.1"/>
    </source>
</evidence>